<name>A0A3M4AIA2_9PSED</name>
<proteinExistence type="predicted"/>
<dbReference type="Proteomes" id="UP000281604">
    <property type="component" value="Unassembled WGS sequence"/>
</dbReference>
<comment type="caution">
    <text evidence="1">The sequence shown here is derived from an EMBL/GenBank/DDBJ whole genome shotgun (WGS) entry which is preliminary data.</text>
</comment>
<dbReference type="AlphaFoldDB" id="A0A3M4AIA2"/>
<protein>
    <submittedName>
        <fullName evidence="1">Uncharacterized protein</fullName>
    </submittedName>
</protein>
<dbReference type="EMBL" id="RBQE01000274">
    <property type="protein sequence ID" value="RMP06647.1"/>
    <property type="molecule type" value="Genomic_DNA"/>
</dbReference>
<evidence type="ECO:0000313" key="2">
    <source>
        <dbReference type="Proteomes" id="UP000281604"/>
    </source>
</evidence>
<organism evidence="1 2">
    <name type="scientific">Pseudomonas syringae pv. persicae</name>
    <dbReference type="NCBI Taxonomy" id="237306"/>
    <lineage>
        <taxon>Bacteria</taxon>
        <taxon>Pseudomonadati</taxon>
        <taxon>Pseudomonadota</taxon>
        <taxon>Gammaproteobacteria</taxon>
        <taxon>Pseudomonadales</taxon>
        <taxon>Pseudomonadaceae</taxon>
        <taxon>Pseudomonas</taxon>
    </lineage>
</organism>
<gene>
    <name evidence="1" type="ORF">ALQ30_200242</name>
</gene>
<evidence type="ECO:0000313" key="1">
    <source>
        <dbReference type="EMBL" id="RMP06647.1"/>
    </source>
</evidence>
<accession>A0A3M4AIA2</accession>
<reference evidence="1 2" key="1">
    <citation type="submission" date="2018-08" db="EMBL/GenBank/DDBJ databases">
        <title>Recombination of ecologically and evolutionarily significant loci maintains genetic cohesion in the Pseudomonas syringae species complex.</title>
        <authorList>
            <person name="Dillon M."/>
            <person name="Thakur S."/>
            <person name="Almeida R.N.D."/>
            <person name="Weir B.S."/>
            <person name="Guttman D.S."/>
        </authorList>
    </citation>
    <scope>NUCLEOTIDE SEQUENCE [LARGE SCALE GENOMIC DNA]</scope>
    <source>
        <strain evidence="1 2">ICMP 3706</strain>
    </source>
</reference>
<sequence length="66" mass="7244">MLVALAVPRMLMKSMVGKADYAADGVWCASEMLKLAINPEVDMQKAVQIFGMDRTSAPSQSWVWPA</sequence>